<dbReference type="Pfam" id="PF13585">
    <property type="entry name" value="CHU_C"/>
    <property type="match status" value="1"/>
</dbReference>
<accession>A0A318UN84</accession>
<dbReference type="NCBIfam" id="TIGR04131">
    <property type="entry name" value="Bac_Flav_CTERM"/>
    <property type="match status" value="1"/>
</dbReference>
<dbReference type="OrthoDB" id="5726170at2"/>
<comment type="caution">
    <text evidence="1">The sequence shown here is derived from an EMBL/GenBank/DDBJ whole genome shotgun (WGS) entry which is preliminary data.</text>
</comment>
<evidence type="ECO:0000313" key="2">
    <source>
        <dbReference type="Proteomes" id="UP000248198"/>
    </source>
</evidence>
<dbReference type="InterPro" id="IPR026341">
    <property type="entry name" value="T9SS_type_B"/>
</dbReference>
<dbReference type="RefSeq" id="WP_110827757.1">
    <property type="nucleotide sequence ID" value="NZ_QKLU01000002.1"/>
</dbReference>
<evidence type="ECO:0000313" key="1">
    <source>
        <dbReference type="EMBL" id="PYF75525.1"/>
    </source>
</evidence>
<dbReference type="Proteomes" id="UP000248198">
    <property type="component" value="Unassembled WGS sequence"/>
</dbReference>
<proteinExistence type="predicted"/>
<sequence length="1367" mass="149031">MFIKNYCLPRLICILLFHFLFLSGFAQQLPIPDWVKDIGGTGESKLSGIGVDQFDNVYVCGNFQGTLTVDLSGVSAATQLTSNGSYDIFIAKYTADGKLIWAKSIGGDGLDQANNLSVDKEGNVVIASAVSSSSIDCDPGPGVSLINSSGGWDALLVKLDPNGNFSWARSIGGSGTERGHVVTTDNLGNVLFVGSFDSSFINLGAYSLTTKGQSDGFMAKYDRNGTLQWAYGMGSYGNDEIKSVKTNANNEVIVLGYFESSIDLNPKSPAFVMSGSNQPYFLAKYSETGSLLWANKIDGPTGPVVSSLAVGSADDIYLTGVYSSAINFNSPSGFLTLSSVQNNNLFVTKYSNSGNAIWARNIEATGYSPYSYYLTSDQDNNVYIGGYFDGTLTFGIGPSTKKLTYNGVKDTFFGKYDRDGNFIWAFNFGSACSGNYGHKIAVDSKKNVLLGGAFCSTVDFNPGTCDLKLTAQNSGSDAFIAKYNQVKLSGEPLITTFSFAAQSAAAVIDVATKTIKIKVKAGTDVKKLSPTITTDIGVLSPLSNTEADFSNLKVYTISSNCINYTWTVEVSVEAGAKLELCANELTLVKGLTGAPANALFQWEAKDINGNWVSAPSPATQPDYQFQGLANYSNEDQAFNLRRKVITTSTSFYDSETVLNIHPATTDNTISADQNLYCNGKAKPVLTGSVPSGAENTTRSYTWQQSTDGTTWSDVPNEKGQHLSPAEFTQSTYFRRITFSDNCQSVSPALKIEVYPAITVSNAGEPIALCQTANVNLNANLPATNETGSWSVVKPSSYQPFDDSNGSDPKALVKNLPENQEIIFKWTIKNTACSTESFSEVKLYNYGLPSLTLPERITINQGESVQIPATMNSTGSYTYLWSPSNNLNDVTLLSPVASPAKTVIYHLLIKYGEQCSMERDLKIIVNRTEKTTVCSGADISLEGDPDNETQPKYQWQVFQEGAWSDLDNANQKNLQTKTLKNFGKNALALLYRRQVQVDLLRYYDSQFPIEVLAVTSNNVIQSENLVFCAQTIENTLISGSLPEGPTAQGLRYSWESSTDGDTWQNISGQDSKDLLIEQLSLSTYFRRLTYSGSCPAYSNILKIKINPPATLADAGSDQSFCGENTVTLNANKAGDQETGSWEVIAPLSYQPFSSATMHDPKATIRNFPQNEEVILKWTIDNQNCNTSSNAQIKLFSYKKLLIQAPDVLTIDYGQKINLGVMADLPSDGTYILEWGPLTGLENYDRLSPDAMPKETTDYTLTISYGKECVQSKKIKVIVVRNLEIPNAFSPNGDNVNDYWTIKNIEGYPKSRVSIFNRYGSIVHQSTGYTSPWDGTWQGKPVPAGAYYYIIELKDKTNSLFKGNITLIR</sequence>
<dbReference type="SUPFAM" id="SSF50998">
    <property type="entry name" value="Quinoprotein alcohol dehydrogenase-like"/>
    <property type="match status" value="1"/>
</dbReference>
<reference evidence="1 2" key="1">
    <citation type="submission" date="2018-06" db="EMBL/GenBank/DDBJ databases">
        <title>Genomic Encyclopedia of Archaeal and Bacterial Type Strains, Phase II (KMG-II): from individual species to whole genera.</title>
        <authorList>
            <person name="Goeker M."/>
        </authorList>
    </citation>
    <scope>NUCLEOTIDE SEQUENCE [LARGE SCALE GENOMIC DNA]</scope>
    <source>
        <strain evidence="1 2">DSM 27372</strain>
    </source>
</reference>
<gene>
    <name evidence="1" type="ORF">B0O44_10274</name>
</gene>
<organism evidence="1 2">
    <name type="scientific">Pedobacter nutrimenti</name>
    <dbReference type="NCBI Taxonomy" id="1241337"/>
    <lineage>
        <taxon>Bacteria</taxon>
        <taxon>Pseudomonadati</taxon>
        <taxon>Bacteroidota</taxon>
        <taxon>Sphingobacteriia</taxon>
        <taxon>Sphingobacteriales</taxon>
        <taxon>Sphingobacteriaceae</taxon>
        <taxon>Pedobacter</taxon>
    </lineage>
</organism>
<dbReference type="Gene3D" id="2.60.40.2340">
    <property type="match status" value="1"/>
</dbReference>
<protein>
    <submittedName>
        <fullName evidence="1">Gliding motility-associated-like protein</fullName>
    </submittedName>
</protein>
<keyword evidence="2" id="KW-1185">Reference proteome</keyword>
<dbReference type="InterPro" id="IPR052918">
    <property type="entry name" value="Motility_Chemotaxis_Reg"/>
</dbReference>
<name>A0A318UN84_9SPHI</name>
<dbReference type="PANTHER" id="PTHR35580:SF1">
    <property type="entry name" value="PHYTASE-LIKE DOMAIN-CONTAINING PROTEIN"/>
    <property type="match status" value="1"/>
</dbReference>
<dbReference type="PANTHER" id="PTHR35580">
    <property type="entry name" value="CELL SURFACE GLYCOPROTEIN (S-LAYER PROTEIN)-LIKE PROTEIN"/>
    <property type="match status" value="1"/>
</dbReference>
<dbReference type="EMBL" id="QKLU01000002">
    <property type="protein sequence ID" value="PYF75525.1"/>
    <property type="molecule type" value="Genomic_DNA"/>
</dbReference>
<dbReference type="InterPro" id="IPR011047">
    <property type="entry name" value="Quinoprotein_ADH-like_sf"/>
</dbReference>